<proteinExistence type="predicted"/>
<dbReference type="Proteomes" id="UP000648187">
    <property type="component" value="Unassembled WGS sequence"/>
</dbReference>
<reference evidence="2" key="1">
    <citation type="submission" date="2020-08" db="EMBL/GenBank/DDBJ databases">
        <title>Spodoptera exigua strain:BAW_Kor-Di-RS1 Genome sequencing and assembly.</title>
        <authorList>
            <person name="Kim J."/>
            <person name="Nam H.Y."/>
            <person name="Kwon M."/>
            <person name="Choi J.H."/>
            <person name="Cho S.R."/>
            <person name="Kim G.-H."/>
        </authorList>
    </citation>
    <scope>NUCLEOTIDE SEQUENCE</scope>
    <source>
        <strain evidence="2">BAW_Kor-Di-RS1</strain>
        <tissue evidence="2">Whole-body</tissue>
    </source>
</reference>
<dbReference type="EMBL" id="JACKWZ010000086">
    <property type="protein sequence ID" value="KAF9416647.1"/>
    <property type="molecule type" value="Genomic_DNA"/>
</dbReference>
<accession>A0A835GFC2</accession>
<protein>
    <submittedName>
        <fullName evidence="2">Uncharacterized protein</fullName>
    </submittedName>
</protein>
<evidence type="ECO:0000313" key="3">
    <source>
        <dbReference type="Proteomes" id="UP000648187"/>
    </source>
</evidence>
<organism evidence="2 3">
    <name type="scientific">Spodoptera exigua</name>
    <name type="common">Beet armyworm</name>
    <name type="synonym">Noctua fulgens</name>
    <dbReference type="NCBI Taxonomy" id="7107"/>
    <lineage>
        <taxon>Eukaryota</taxon>
        <taxon>Metazoa</taxon>
        <taxon>Ecdysozoa</taxon>
        <taxon>Arthropoda</taxon>
        <taxon>Hexapoda</taxon>
        <taxon>Insecta</taxon>
        <taxon>Pterygota</taxon>
        <taxon>Neoptera</taxon>
        <taxon>Endopterygota</taxon>
        <taxon>Lepidoptera</taxon>
        <taxon>Glossata</taxon>
        <taxon>Ditrysia</taxon>
        <taxon>Noctuoidea</taxon>
        <taxon>Noctuidae</taxon>
        <taxon>Amphipyrinae</taxon>
        <taxon>Spodoptera</taxon>
    </lineage>
</organism>
<feature type="region of interest" description="Disordered" evidence="1">
    <location>
        <begin position="40"/>
        <end position="64"/>
    </location>
</feature>
<dbReference type="AlphaFoldDB" id="A0A835GFC2"/>
<sequence>MDQEHSILLKYFIKEDRPISKTNMSDTPIIKIEKEYRNPPNIESEVPGTHEIRGANKNIDTNNSTDEYNEITVTEAQFTLSPVITVTKNESTFTKGDLKLQKVTVEEDISVSYKHLFKKNITPGKSVVTSIQKLEYNY</sequence>
<name>A0A835GFC2_SPOEX</name>
<gene>
    <name evidence="2" type="ORF">HW555_006077</name>
</gene>
<keyword evidence="3" id="KW-1185">Reference proteome</keyword>
<evidence type="ECO:0000256" key="1">
    <source>
        <dbReference type="SAM" id="MobiDB-lite"/>
    </source>
</evidence>
<evidence type="ECO:0000313" key="2">
    <source>
        <dbReference type="EMBL" id="KAF9416647.1"/>
    </source>
</evidence>
<comment type="caution">
    <text evidence="2">The sequence shown here is derived from an EMBL/GenBank/DDBJ whole genome shotgun (WGS) entry which is preliminary data.</text>
</comment>